<accession>A0A1M6RU51</accession>
<sequence>MSTALWVIFWVLAVLLGSLLISLVIAAFIRVGGSGGCDEELPRVPRPVVKEPAPPPKTPPFDE</sequence>
<dbReference type="RefSeq" id="WP_073456483.1">
    <property type="nucleotide sequence ID" value="NZ_CALGVN010000013.1"/>
</dbReference>
<name>A0A1M6RU51_PSETH</name>
<feature type="region of interest" description="Disordered" evidence="1">
    <location>
        <begin position="41"/>
        <end position="63"/>
    </location>
</feature>
<evidence type="ECO:0000313" key="2">
    <source>
        <dbReference type="EMBL" id="SHK36041.1"/>
    </source>
</evidence>
<dbReference type="EMBL" id="FRAP01000005">
    <property type="protein sequence ID" value="SHK36041.1"/>
    <property type="molecule type" value="Genomic_DNA"/>
</dbReference>
<protein>
    <submittedName>
        <fullName evidence="2">Uncharacterized protein</fullName>
    </submittedName>
</protein>
<evidence type="ECO:0000256" key="1">
    <source>
        <dbReference type="SAM" id="MobiDB-lite"/>
    </source>
</evidence>
<dbReference type="STRING" id="1848.SAMN05443637_105160"/>
<reference evidence="2 3" key="1">
    <citation type="submission" date="2016-11" db="EMBL/GenBank/DDBJ databases">
        <authorList>
            <person name="Jaros S."/>
            <person name="Januszkiewicz K."/>
            <person name="Wedrychowicz H."/>
        </authorList>
    </citation>
    <scope>NUCLEOTIDE SEQUENCE [LARGE SCALE GENOMIC DNA]</scope>
    <source>
        <strain evidence="2 3">DSM 43832</strain>
    </source>
</reference>
<dbReference type="AlphaFoldDB" id="A0A1M6RU51"/>
<dbReference type="Proteomes" id="UP000184363">
    <property type="component" value="Unassembled WGS sequence"/>
</dbReference>
<gene>
    <name evidence="2" type="ORF">SAMN05443637_105160</name>
</gene>
<proteinExistence type="predicted"/>
<feature type="compositionally biased region" description="Pro residues" evidence="1">
    <location>
        <begin position="52"/>
        <end position="63"/>
    </location>
</feature>
<organism evidence="2 3">
    <name type="scientific">Pseudonocardia thermophila</name>
    <dbReference type="NCBI Taxonomy" id="1848"/>
    <lineage>
        <taxon>Bacteria</taxon>
        <taxon>Bacillati</taxon>
        <taxon>Actinomycetota</taxon>
        <taxon>Actinomycetes</taxon>
        <taxon>Pseudonocardiales</taxon>
        <taxon>Pseudonocardiaceae</taxon>
        <taxon>Pseudonocardia</taxon>
    </lineage>
</organism>
<keyword evidence="3" id="KW-1185">Reference proteome</keyword>
<evidence type="ECO:0000313" key="3">
    <source>
        <dbReference type="Proteomes" id="UP000184363"/>
    </source>
</evidence>